<dbReference type="EMBL" id="CP145607">
    <property type="protein sequence ID" value="WWM69397.1"/>
    <property type="molecule type" value="Genomic_DNA"/>
</dbReference>
<organism evidence="2 3">
    <name type="scientific">Sphingomonas kaistensis</name>
    <dbReference type="NCBI Taxonomy" id="298708"/>
    <lineage>
        <taxon>Bacteria</taxon>
        <taxon>Pseudomonadati</taxon>
        <taxon>Pseudomonadota</taxon>
        <taxon>Alphaproteobacteria</taxon>
        <taxon>Sphingomonadales</taxon>
        <taxon>Sphingomonadaceae</taxon>
        <taxon>Sphingomonas</taxon>
    </lineage>
</organism>
<name>A0ABZ2FZT0_9SPHN</name>
<evidence type="ECO:0000313" key="2">
    <source>
        <dbReference type="EMBL" id="WWM69397.1"/>
    </source>
</evidence>
<dbReference type="Proteomes" id="UP001382935">
    <property type="component" value="Chromosome"/>
</dbReference>
<evidence type="ECO:0000313" key="3">
    <source>
        <dbReference type="Proteomes" id="UP001382935"/>
    </source>
</evidence>
<dbReference type="RefSeq" id="WP_338501405.1">
    <property type="nucleotide sequence ID" value="NZ_CP145607.1"/>
</dbReference>
<gene>
    <name evidence="2" type="ORF">V6R86_01450</name>
</gene>
<dbReference type="InterPro" id="IPR054189">
    <property type="entry name" value="DUF6894"/>
</dbReference>
<evidence type="ECO:0000259" key="1">
    <source>
        <dbReference type="Pfam" id="PF21834"/>
    </source>
</evidence>
<accession>A0ABZ2FZT0</accession>
<protein>
    <recommendedName>
        <fullName evidence="1">DUF6894 domain-containing protein</fullName>
    </recommendedName>
</protein>
<feature type="domain" description="DUF6894" evidence="1">
    <location>
        <begin position="3"/>
        <end position="65"/>
    </location>
</feature>
<dbReference type="Pfam" id="PF21834">
    <property type="entry name" value="DUF6894"/>
    <property type="match status" value="1"/>
</dbReference>
<keyword evidence="3" id="KW-1185">Reference proteome</keyword>
<reference evidence="2 3" key="1">
    <citation type="submission" date="2024-02" db="EMBL/GenBank/DDBJ databases">
        <title>Full genome sequence of Sphingomonas kaistensis.</title>
        <authorList>
            <person name="Poletto B.L."/>
            <person name="Silva G."/>
            <person name="Galante D."/>
            <person name="Campos K.R."/>
            <person name="Santos M.B.N."/>
            <person name="Sacchi C.T."/>
        </authorList>
    </citation>
    <scope>NUCLEOTIDE SEQUENCE [LARGE SCALE GENOMIC DNA]</scope>
    <source>
        <strain evidence="2 3">MA4R</strain>
    </source>
</reference>
<sequence length="82" mass="8930">MQRYFFHIHNGIGFLPDKEGVVLSDLDNARSQAIISIRSILAEEIRMTGLIDLGGRIDIEDDGGVTTVVPFCDAVEVRGGAQ</sequence>
<proteinExistence type="predicted"/>